<gene>
    <name evidence="2" type="ORF">B1B_19079</name>
</gene>
<name>T0XY08_9ZZZZ</name>
<sequence length="171" mass="18736">MSESGGADGDAPRWEYLIAHHFPARYSRTFAVPWGARRYHICARCTGQFVGILAYIVFVIIALPRYTGFFTPQVQFLFAFAPLPGAIDWVTQAVGRRESTNTIRVLTGLLAGATMADGIALIVLQQWALVAAAGLVLTGYMLGILLAIRRSGAWARIIEEHFPGLEIETTP</sequence>
<protein>
    <recommendedName>
        <fullName evidence="3">DUF2085 domain-containing protein</fullName>
    </recommendedName>
</protein>
<reference evidence="2" key="2">
    <citation type="journal article" date="2014" name="ISME J.">
        <title>Microbial stratification in low pH oxic and suboxic macroscopic growths along an acid mine drainage.</title>
        <authorList>
            <person name="Mendez-Garcia C."/>
            <person name="Mesa V."/>
            <person name="Sprenger R.R."/>
            <person name="Richter M."/>
            <person name="Diez M.S."/>
            <person name="Solano J."/>
            <person name="Bargiela R."/>
            <person name="Golyshina O.V."/>
            <person name="Manteca A."/>
            <person name="Ramos J.L."/>
            <person name="Gallego J.R."/>
            <person name="Llorente I."/>
            <person name="Martins Dos Santos V.A."/>
            <person name="Jensen O.N."/>
            <person name="Pelaez A.I."/>
            <person name="Sanchez J."/>
            <person name="Ferrer M."/>
        </authorList>
    </citation>
    <scope>NUCLEOTIDE SEQUENCE</scope>
</reference>
<evidence type="ECO:0000256" key="1">
    <source>
        <dbReference type="SAM" id="Phobius"/>
    </source>
</evidence>
<dbReference type="EMBL" id="AUZY01012815">
    <property type="protein sequence ID" value="EQD27641.1"/>
    <property type="molecule type" value="Genomic_DNA"/>
</dbReference>
<organism evidence="2">
    <name type="scientific">mine drainage metagenome</name>
    <dbReference type="NCBI Taxonomy" id="410659"/>
    <lineage>
        <taxon>unclassified sequences</taxon>
        <taxon>metagenomes</taxon>
        <taxon>ecological metagenomes</taxon>
    </lineage>
</organism>
<accession>T0XY08</accession>
<evidence type="ECO:0008006" key="3">
    <source>
        <dbReference type="Google" id="ProtNLM"/>
    </source>
</evidence>
<feature type="transmembrane region" description="Helical" evidence="1">
    <location>
        <begin position="73"/>
        <end position="91"/>
    </location>
</feature>
<dbReference type="Pfam" id="PF09858">
    <property type="entry name" value="DUF2085"/>
    <property type="match status" value="1"/>
</dbReference>
<feature type="transmembrane region" description="Helical" evidence="1">
    <location>
        <begin position="129"/>
        <end position="148"/>
    </location>
</feature>
<dbReference type="InterPro" id="IPR019206">
    <property type="entry name" value="DUF2085_TM"/>
</dbReference>
<feature type="transmembrane region" description="Helical" evidence="1">
    <location>
        <begin position="103"/>
        <end position="123"/>
    </location>
</feature>
<proteinExistence type="predicted"/>
<reference evidence="2" key="1">
    <citation type="submission" date="2013-08" db="EMBL/GenBank/DDBJ databases">
        <authorList>
            <person name="Mendez C."/>
            <person name="Richter M."/>
            <person name="Ferrer M."/>
            <person name="Sanchez J."/>
        </authorList>
    </citation>
    <scope>NUCLEOTIDE SEQUENCE</scope>
</reference>
<comment type="caution">
    <text evidence="2">The sequence shown here is derived from an EMBL/GenBank/DDBJ whole genome shotgun (WGS) entry which is preliminary data.</text>
</comment>
<feature type="transmembrane region" description="Helical" evidence="1">
    <location>
        <begin position="47"/>
        <end position="67"/>
    </location>
</feature>
<keyword evidence="1" id="KW-0812">Transmembrane</keyword>
<dbReference type="AlphaFoldDB" id="T0XY08"/>
<keyword evidence="1" id="KW-1133">Transmembrane helix</keyword>
<evidence type="ECO:0000313" key="2">
    <source>
        <dbReference type="EMBL" id="EQD27641.1"/>
    </source>
</evidence>
<keyword evidence="1" id="KW-0472">Membrane</keyword>